<dbReference type="EMBL" id="LAZR01017629">
    <property type="protein sequence ID" value="KKL99630.1"/>
    <property type="molecule type" value="Genomic_DNA"/>
</dbReference>
<sequence length="100" mass="11709">MVWNGERWTSGVAPTMKQIAEWVDEQKIPCDCAWRKGIEGDVILQGANIKSYNHSGGWKIAWRDELQWVYVHCPECSYDWALHKLVARAKSYKAHPEMYR</sequence>
<reference evidence="1" key="1">
    <citation type="journal article" date="2015" name="Nature">
        <title>Complex archaea that bridge the gap between prokaryotes and eukaryotes.</title>
        <authorList>
            <person name="Spang A."/>
            <person name="Saw J.H."/>
            <person name="Jorgensen S.L."/>
            <person name="Zaremba-Niedzwiedzka K."/>
            <person name="Martijn J."/>
            <person name="Lind A.E."/>
            <person name="van Eijk R."/>
            <person name="Schleper C."/>
            <person name="Guy L."/>
            <person name="Ettema T.J."/>
        </authorList>
    </citation>
    <scope>NUCLEOTIDE SEQUENCE</scope>
</reference>
<accession>A0A0F9J108</accession>
<dbReference type="AlphaFoldDB" id="A0A0F9J108"/>
<protein>
    <submittedName>
        <fullName evidence="1">Uncharacterized protein</fullName>
    </submittedName>
</protein>
<name>A0A0F9J108_9ZZZZ</name>
<proteinExistence type="predicted"/>
<comment type="caution">
    <text evidence="1">The sequence shown here is derived from an EMBL/GenBank/DDBJ whole genome shotgun (WGS) entry which is preliminary data.</text>
</comment>
<gene>
    <name evidence="1" type="ORF">LCGC14_1812460</name>
</gene>
<organism evidence="1">
    <name type="scientific">marine sediment metagenome</name>
    <dbReference type="NCBI Taxonomy" id="412755"/>
    <lineage>
        <taxon>unclassified sequences</taxon>
        <taxon>metagenomes</taxon>
        <taxon>ecological metagenomes</taxon>
    </lineage>
</organism>
<evidence type="ECO:0000313" key="1">
    <source>
        <dbReference type="EMBL" id="KKL99630.1"/>
    </source>
</evidence>